<dbReference type="Proteomes" id="UP001056120">
    <property type="component" value="Linkage Group LG09"/>
</dbReference>
<organism evidence="1 2">
    <name type="scientific">Smallanthus sonchifolius</name>
    <dbReference type="NCBI Taxonomy" id="185202"/>
    <lineage>
        <taxon>Eukaryota</taxon>
        <taxon>Viridiplantae</taxon>
        <taxon>Streptophyta</taxon>
        <taxon>Embryophyta</taxon>
        <taxon>Tracheophyta</taxon>
        <taxon>Spermatophyta</taxon>
        <taxon>Magnoliopsida</taxon>
        <taxon>eudicotyledons</taxon>
        <taxon>Gunneridae</taxon>
        <taxon>Pentapetalae</taxon>
        <taxon>asterids</taxon>
        <taxon>campanulids</taxon>
        <taxon>Asterales</taxon>
        <taxon>Asteraceae</taxon>
        <taxon>Asteroideae</taxon>
        <taxon>Heliantheae alliance</taxon>
        <taxon>Millerieae</taxon>
        <taxon>Smallanthus</taxon>
    </lineage>
</organism>
<evidence type="ECO:0000313" key="2">
    <source>
        <dbReference type="Proteomes" id="UP001056120"/>
    </source>
</evidence>
<accession>A0ACB9IA46</accession>
<protein>
    <submittedName>
        <fullName evidence="1">Uncharacterized protein</fullName>
    </submittedName>
</protein>
<proteinExistence type="predicted"/>
<name>A0ACB9IA46_9ASTR</name>
<gene>
    <name evidence="1" type="ORF">L1987_26186</name>
</gene>
<comment type="caution">
    <text evidence="1">The sequence shown here is derived from an EMBL/GenBank/DDBJ whole genome shotgun (WGS) entry which is preliminary data.</text>
</comment>
<evidence type="ECO:0000313" key="1">
    <source>
        <dbReference type="EMBL" id="KAI3804553.1"/>
    </source>
</evidence>
<sequence length="235" mass="26302">MASSYTFLSSPHLKTLPIHIINNAFPSLCGPTPPLPMPKPKVLAPRRTNPLIWCFAFTCAIIATLVIIAGIVVFVGYLAVRPKIPLLYVHAARLDEVDYNQAGVLAVRLEIIVKAENHNLKAHVSFYNTKLILGYHGLNIAQLVADPFDLQKNTSQALYYVVESSSIPLDPAKQDLTELSLQKTKVMPFFLKGNSRTRWRVGPLGSLKFWLHINCHLWLPINRTVVYPHCSTTSH</sequence>
<dbReference type="EMBL" id="CM042026">
    <property type="protein sequence ID" value="KAI3804553.1"/>
    <property type="molecule type" value="Genomic_DNA"/>
</dbReference>
<keyword evidence="2" id="KW-1185">Reference proteome</keyword>
<reference evidence="2" key="1">
    <citation type="journal article" date="2022" name="Mol. Ecol. Resour.">
        <title>The genomes of chicory, endive, great burdock and yacon provide insights into Asteraceae palaeo-polyploidization history and plant inulin production.</title>
        <authorList>
            <person name="Fan W."/>
            <person name="Wang S."/>
            <person name="Wang H."/>
            <person name="Wang A."/>
            <person name="Jiang F."/>
            <person name="Liu H."/>
            <person name="Zhao H."/>
            <person name="Xu D."/>
            <person name="Zhang Y."/>
        </authorList>
    </citation>
    <scope>NUCLEOTIDE SEQUENCE [LARGE SCALE GENOMIC DNA]</scope>
    <source>
        <strain evidence="2">cv. Yunnan</strain>
    </source>
</reference>
<reference evidence="1 2" key="2">
    <citation type="journal article" date="2022" name="Mol. Ecol. Resour.">
        <title>The genomes of chicory, endive, great burdock and yacon provide insights into Asteraceae paleo-polyploidization history and plant inulin production.</title>
        <authorList>
            <person name="Fan W."/>
            <person name="Wang S."/>
            <person name="Wang H."/>
            <person name="Wang A."/>
            <person name="Jiang F."/>
            <person name="Liu H."/>
            <person name="Zhao H."/>
            <person name="Xu D."/>
            <person name="Zhang Y."/>
        </authorList>
    </citation>
    <scope>NUCLEOTIDE SEQUENCE [LARGE SCALE GENOMIC DNA]</scope>
    <source>
        <strain evidence="2">cv. Yunnan</strain>
        <tissue evidence="1">Leaves</tissue>
    </source>
</reference>